<keyword evidence="2 7" id="KW-0813">Transport</keyword>
<evidence type="ECO:0000313" key="10">
    <source>
        <dbReference type="EMBL" id="MEJ5943733.1"/>
    </source>
</evidence>
<dbReference type="PANTHER" id="PTHR30193">
    <property type="entry name" value="ABC TRANSPORTER PERMEASE PROTEIN"/>
    <property type="match status" value="1"/>
</dbReference>
<feature type="transmembrane region" description="Helical" evidence="7">
    <location>
        <begin position="36"/>
        <end position="56"/>
    </location>
</feature>
<feature type="domain" description="ABC transmembrane type-1" evidence="9">
    <location>
        <begin position="97"/>
        <end position="322"/>
    </location>
</feature>
<evidence type="ECO:0000256" key="7">
    <source>
        <dbReference type="RuleBase" id="RU363032"/>
    </source>
</evidence>
<dbReference type="Proteomes" id="UP001387100">
    <property type="component" value="Unassembled WGS sequence"/>
</dbReference>
<reference evidence="10 11" key="1">
    <citation type="journal article" date="2017" name="Int. J. Syst. Evol. Microbiol.">
        <title>Pseudokineococcus basanitobsidens sp. nov., isolated from volcanic rock.</title>
        <authorList>
            <person name="Lee D.W."/>
            <person name="Park M.Y."/>
            <person name="Kim J.J."/>
            <person name="Kim B.S."/>
        </authorList>
    </citation>
    <scope>NUCLEOTIDE SEQUENCE [LARGE SCALE GENOMIC DNA]</scope>
    <source>
        <strain evidence="10 11">DSM 103726</strain>
    </source>
</reference>
<dbReference type="SUPFAM" id="SSF161098">
    <property type="entry name" value="MetI-like"/>
    <property type="match status" value="1"/>
</dbReference>
<evidence type="ECO:0000313" key="11">
    <source>
        <dbReference type="Proteomes" id="UP001387100"/>
    </source>
</evidence>
<comment type="subcellular location">
    <subcellularLocation>
        <location evidence="1 7">Cell membrane</location>
        <topology evidence="1 7">Multi-pass membrane protein</topology>
    </subcellularLocation>
</comment>
<dbReference type="InterPro" id="IPR000515">
    <property type="entry name" value="MetI-like"/>
</dbReference>
<dbReference type="Pfam" id="PF00528">
    <property type="entry name" value="BPD_transp_1"/>
    <property type="match status" value="1"/>
</dbReference>
<keyword evidence="11" id="KW-1185">Reference proteome</keyword>
<dbReference type="InterPro" id="IPR051393">
    <property type="entry name" value="ABC_transporter_permease"/>
</dbReference>
<dbReference type="PANTHER" id="PTHR30193:SF41">
    <property type="entry name" value="DIACETYLCHITOBIOSE UPTAKE SYSTEM PERMEASE PROTEIN NGCF"/>
    <property type="match status" value="1"/>
</dbReference>
<feature type="transmembrane region" description="Helical" evidence="7">
    <location>
        <begin position="240"/>
        <end position="265"/>
    </location>
</feature>
<feature type="transmembrane region" description="Helical" evidence="7">
    <location>
        <begin position="139"/>
        <end position="163"/>
    </location>
</feature>
<dbReference type="Gene3D" id="1.10.3720.10">
    <property type="entry name" value="MetI-like"/>
    <property type="match status" value="1"/>
</dbReference>
<keyword evidence="4 7" id="KW-0812">Transmembrane</keyword>
<dbReference type="EMBL" id="JBBIAA010000001">
    <property type="protein sequence ID" value="MEJ5943733.1"/>
    <property type="molecule type" value="Genomic_DNA"/>
</dbReference>
<dbReference type="PROSITE" id="PS50928">
    <property type="entry name" value="ABC_TM1"/>
    <property type="match status" value="1"/>
</dbReference>
<feature type="transmembrane region" description="Helical" evidence="7">
    <location>
        <begin position="101"/>
        <end position="127"/>
    </location>
</feature>
<evidence type="ECO:0000259" key="9">
    <source>
        <dbReference type="PROSITE" id="PS50928"/>
    </source>
</evidence>
<evidence type="ECO:0000256" key="1">
    <source>
        <dbReference type="ARBA" id="ARBA00004651"/>
    </source>
</evidence>
<proteinExistence type="inferred from homology"/>
<protein>
    <submittedName>
        <fullName evidence="10">Sugar ABC transporter permease</fullName>
    </submittedName>
</protein>
<evidence type="ECO:0000256" key="6">
    <source>
        <dbReference type="ARBA" id="ARBA00023136"/>
    </source>
</evidence>
<evidence type="ECO:0000256" key="8">
    <source>
        <dbReference type="SAM" id="MobiDB-lite"/>
    </source>
</evidence>
<evidence type="ECO:0000256" key="2">
    <source>
        <dbReference type="ARBA" id="ARBA00022448"/>
    </source>
</evidence>
<evidence type="ECO:0000256" key="5">
    <source>
        <dbReference type="ARBA" id="ARBA00022989"/>
    </source>
</evidence>
<keyword evidence="3" id="KW-1003">Cell membrane</keyword>
<sequence>MAQPGPATAAASADGAPRASGPAPAVRRRRVGLDRISLVVVFLGIPFAFYLLMVLYPFTQAAYYSVTAWTGFSPEQPFVGLANYARLAGDAQFLTALGNSVLLLVVVPALTMVLSFALAVLLTFGGPSAGGVRGLRGSAFYRVVSFFPYVVPAIVIGIIWSQIYNPANGLLNGVLTGVGADRFTDFAWLGNPSTAMGASIAVIVWAFIGFYMVLFVAAIQSIDTELFEAARLDGAGRVRTALSVALPGIAGSVRTAYVYMGILALDAFVYMQALNPTGGPQSSTLVVTQDIYTTAFSQGQFGIACAMGVVLALVTLAFVGIVFGVFRLLGVRGGARA</sequence>
<dbReference type="CDD" id="cd06261">
    <property type="entry name" value="TM_PBP2"/>
    <property type="match status" value="1"/>
</dbReference>
<feature type="transmembrane region" description="Helical" evidence="7">
    <location>
        <begin position="301"/>
        <end position="326"/>
    </location>
</feature>
<evidence type="ECO:0000256" key="4">
    <source>
        <dbReference type="ARBA" id="ARBA00022692"/>
    </source>
</evidence>
<name>A0ABU8RF94_9ACTN</name>
<comment type="caution">
    <text evidence="10">The sequence shown here is derived from an EMBL/GenBank/DDBJ whole genome shotgun (WGS) entry which is preliminary data.</text>
</comment>
<keyword evidence="6 7" id="KW-0472">Membrane</keyword>
<organism evidence="10 11">
    <name type="scientific">Pseudokineococcus basanitobsidens</name>
    <dbReference type="NCBI Taxonomy" id="1926649"/>
    <lineage>
        <taxon>Bacteria</taxon>
        <taxon>Bacillati</taxon>
        <taxon>Actinomycetota</taxon>
        <taxon>Actinomycetes</taxon>
        <taxon>Kineosporiales</taxon>
        <taxon>Kineosporiaceae</taxon>
        <taxon>Pseudokineococcus</taxon>
    </lineage>
</organism>
<evidence type="ECO:0000256" key="3">
    <source>
        <dbReference type="ARBA" id="ARBA00022475"/>
    </source>
</evidence>
<gene>
    <name evidence="10" type="ORF">WDZ17_00305</name>
</gene>
<feature type="region of interest" description="Disordered" evidence="8">
    <location>
        <begin position="1"/>
        <end position="23"/>
    </location>
</feature>
<dbReference type="InterPro" id="IPR035906">
    <property type="entry name" value="MetI-like_sf"/>
</dbReference>
<accession>A0ABU8RF94</accession>
<dbReference type="RefSeq" id="WP_339573125.1">
    <property type="nucleotide sequence ID" value="NZ_JBBIAA010000001.1"/>
</dbReference>
<keyword evidence="5 7" id="KW-1133">Transmembrane helix</keyword>
<comment type="similarity">
    <text evidence="7">Belongs to the binding-protein-dependent transport system permease family.</text>
</comment>
<feature type="transmembrane region" description="Helical" evidence="7">
    <location>
        <begin position="195"/>
        <end position="219"/>
    </location>
</feature>